<proteinExistence type="predicted"/>
<dbReference type="RefSeq" id="WP_132289841.1">
    <property type="nucleotide sequence ID" value="NZ_SMFU01000007.1"/>
</dbReference>
<accession>A0A4R1GYB0</accession>
<evidence type="ECO:0000313" key="2">
    <source>
        <dbReference type="Proteomes" id="UP000294546"/>
    </source>
</evidence>
<sequence>MKWLIIILVVSSLVGSVMWVMPSPRERFQANLRLKARGLGFQVQIAQLKMPRQKGEAEAETLSVPVYRQVRTNLSSQQKDSWVSWQVCRAETLDQEGLPQGWSWISGEGRLDGARLAALCETLADLPADAIALESTPIHLNVFWREGDEAALDRIKAAIDPLIEARI</sequence>
<reference evidence="1 2" key="1">
    <citation type="submission" date="2019-03" db="EMBL/GenBank/DDBJ databases">
        <title>Genomic Encyclopedia of Archaeal and Bacterial Type Strains, Phase II (KMG-II): from individual species to whole genera.</title>
        <authorList>
            <person name="Goeker M."/>
        </authorList>
    </citation>
    <scope>NUCLEOTIDE SEQUENCE [LARGE SCALE GENOMIC DNA]</scope>
    <source>
        <strain evidence="1 2">DSM 27697</strain>
    </source>
</reference>
<organism evidence="1 2">
    <name type="scientific">Marinobacterium mangrovicola</name>
    <dbReference type="NCBI Taxonomy" id="1476959"/>
    <lineage>
        <taxon>Bacteria</taxon>
        <taxon>Pseudomonadati</taxon>
        <taxon>Pseudomonadota</taxon>
        <taxon>Gammaproteobacteria</taxon>
        <taxon>Oceanospirillales</taxon>
        <taxon>Oceanospirillaceae</taxon>
        <taxon>Marinobacterium</taxon>
    </lineage>
</organism>
<dbReference type="Proteomes" id="UP000294546">
    <property type="component" value="Unassembled WGS sequence"/>
</dbReference>
<evidence type="ECO:0008006" key="3">
    <source>
        <dbReference type="Google" id="ProtNLM"/>
    </source>
</evidence>
<gene>
    <name evidence="1" type="ORF">CLV83_1582</name>
</gene>
<dbReference type="EMBL" id="SMFU01000007">
    <property type="protein sequence ID" value="TCK09472.1"/>
    <property type="molecule type" value="Genomic_DNA"/>
</dbReference>
<evidence type="ECO:0000313" key="1">
    <source>
        <dbReference type="EMBL" id="TCK09472.1"/>
    </source>
</evidence>
<comment type="caution">
    <text evidence="1">The sequence shown here is derived from an EMBL/GenBank/DDBJ whole genome shotgun (WGS) entry which is preliminary data.</text>
</comment>
<name>A0A4R1GYB0_9GAMM</name>
<dbReference type="AlphaFoldDB" id="A0A4R1GYB0"/>
<dbReference type="OrthoDB" id="5735634at2"/>
<keyword evidence="2" id="KW-1185">Reference proteome</keyword>
<protein>
    <recommendedName>
        <fullName evidence="3">Preprotein translocase subunit YajC</fullName>
    </recommendedName>
</protein>